<sequence length="286" mass="33307">MRMCDLTQNANESRNTPYTLCLIGIGLHFKLPELTRLSPNIRLREPYSYTVVMEDVPFVKFKRTRGAPLKYGPDKETSRREIARQRDATKVYLLTSHDEWRSAKQTYERRLRKPITNSEFALHLLSIHRKSKCPTCTNLDQSDGELPLTDTEIQTDCRCPCQCDIEETLAKDKERETEQAKINKEKPRCKKKKQSSPQGLHRDSDFHPDSEASFPAVPSNGDSTPKNVSQEGEPHIISTTTKLLQGLRGKSDETEEMENFERRWKRMRRMTKMNLMKEMNTLKMRN</sequence>
<feature type="compositionally biased region" description="Basic and acidic residues" evidence="1">
    <location>
        <begin position="200"/>
        <end position="210"/>
    </location>
</feature>
<organism evidence="2 3">
    <name type="scientific">Stichopus japonicus</name>
    <name type="common">Sea cucumber</name>
    <dbReference type="NCBI Taxonomy" id="307972"/>
    <lineage>
        <taxon>Eukaryota</taxon>
        <taxon>Metazoa</taxon>
        <taxon>Echinodermata</taxon>
        <taxon>Eleutherozoa</taxon>
        <taxon>Echinozoa</taxon>
        <taxon>Holothuroidea</taxon>
        <taxon>Aspidochirotacea</taxon>
        <taxon>Aspidochirotida</taxon>
        <taxon>Stichopodidae</taxon>
        <taxon>Apostichopus</taxon>
    </lineage>
</organism>
<protein>
    <submittedName>
        <fullName evidence="2">Uncharacterized protein</fullName>
    </submittedName>
</protein>
<evidence type="ECO:0000256" key="1">
    <source>
        <dbReference type="SAM" id="MobiDB-lite"/>
    </source>
</evidence>
<name>A0A2G8JKE4_STIJA</name>
<dbReference type="AlphaFoldDB" id="A0A2G8JKE4"/>
<feature type="compositionally biased region" description="Basic and acidic residues" evidence="1">
    <location>
        <begin position="173"/>
        <end position="186"/>
    </location>
</feature>
<reference evidence="2 3" key="1">
    <citation type="journal article" date="2017" name="PLoS Biol.">
        <title>The sea cucumber genome provides insights into morphological evolution and visceral regeneration.</title>
        <authorList>
            <person name="Zhang X."/>
            <person name="Sun L."/>
            <person name="Yuan J."/>
            <person name="Sun Y."/>
            <person name="Gao Y."/>
            <person name="Zhang L."/>
            <person name="Li S."/>
            <person name="Dai H."/>
            <person name="Hamel J.F."/>
            <person name="Liu C."/>
            <person name="Yu Y."/>
            <person name="Liu S."/>
            <person name="Lin W."/>
            <person name="Guo K."/>
            <person name="Jin S."/>
            <person name="Xu P."/>
            <person name="Storey K.B."/>
            <person name="Huan P."/>
            <person name="Zhang T."/>
            <person name="Zhou Y."/>
            <person name="Zhang J."/>
            <person name="Lin C."/>
            <person name="Li X."/>
            <person name="Xing L."/>
            <person name="Huo D."/>
            <person name="Sun M."/>
            <person name="Wang L."/>
            <person name="Mercier A."/>
            <person name="Li F."/>
            <person name="Yang H."/>
            <person name="Xiang J."/>
        </authorList>
    </citation>
    <scope>NUCLEOTIDE SEQUENCE [LARGE SCALE GENOMIC DNA]</scope>
    <source>
        <strain evidence="2">Shaxun</strain>
        <tissue evidence="2">Muscle</tissue>
    </source>
</reference>
<gene>
    <name evidence="2" type="ORF">BSL78_26966</name>
</gene>
<accession>A0A2G8JKE4</accession>
<keyword evidence="3" id="KW-1185">Reference proteome</keyword>
<evidence type="ECO:0000313" key="2">
    <source>
        <dbReference type="EMBL" id="PIK36205.1"/>
    </source>
</evidence>
<feature type="compositionally biased region" description="Polar residues" evidence="1">
    <location>
        <begin position="220"/>
        <end position="230"/>
    </location>
</feature>
<proteinExistence type="predicted"/>
<comment type="caution">
    <text evidence="2">The sequence shown here is derived from an EMBL/GenBank/DDBJ whole genome shotgun (WGS) entry which is preliminary data.</text>
</comment>
<dbReference type="Proteomes" id="UP000230750">
    <property type="component" value="Unassembled WGS sequence"/>
</dbReference>
<dbReference type="EMBL" id="MRZV01001719">
    <property type="protein sequence ID" value="PIK36205.1"/>
    <property type="molecule type" value="Genomic_DNA"/>
</dbReference>
<feature type="region of interest" description="Disordered" evidence="1">
    <location>
        <begin position="173"/>
        <end position="235"/>
    </location>
</feature>
<evidence type="ECO:0000313" key="3">
    <source>
        <dbReference type="Proteomes" id="UP000230750"/>
    </source>
</evidence>